<evidence type="ECO:0008006" key="4">
    <source>
        <dbReference type="Google" id="ProtNLM"/>
    </source>
</evidence>
<sequence length="99" mass="9686">MPSPSAVVVLVGAAALGTAWFGLLLVVAYGAGLPLTLIAAGFAVVRLGAGAVRVLERRPRGSAHPVAVLARRALPLGSALVVPALGMGLVLRGAASALG</sequence>
<evidence type="ECO:0000313" key="3">
    <source>
        <dbReference type="Proteomes" id="UP000653644"/>
    </source>
</evidence>
<feature type="transmembrane region" description="Helical" evidence="1">
    <location>
        <begin position="35"/>
        <end position="55"/>
    </location>
</feature>
<evidence type="ECO:0000313" key="2">
    <source>
        <dbReference type="EMBL" id="GHA06483.1"/>
    </source>
</evidence>
<evidence type="ECO:0000256" key="1">
    <source>
        <dbReference type="SAM" id="Phobius"/>
    </source>
</evidence>
<protein>
    <recommendedName>
        <fullName evidence="4">Nickel transporter</fullName>
    </recommendedName>
</protein>
<feature type="transmembrane region" description="Helical" evidence="1">
    <location>
        <begin position="76"/>
        <end position="95"/>
    </location>
</feature>
<proteinExistence type="predicted"/>
<dbReference type="Proteomes" id="UP000653644">
    <property type="component" value="Unassembled WGS sequence"/>
</dbReference>
<dbReference type="EMBL" id="BMVN01000002">
    <property type="protein sequence ID" value="GHA06483.1"/>
    <property type="molecule type" value="Genomic_DNA"/>
</dbReference>
<keyword evidence="1" id="KW-0812">Transmembrane</keyword>
<accession>A0ABQ3CGC0</accession>
<organism evidence="2 3">
    <name type="scientific">Streptomyces canarius</name>
    <dbReference type="NCBI Taxonomy" id="285453"/>
    <lineage>
        <taxon>Bacteria</taxon>
        <taxon>Bacillati</taxon>
        <taxon>Actinomycetota</taxon>
        <taxon>Actinomycetes</taxon>
        <taxon>Kitasatosporales</taxon>
        <taxon>Streptomycetaceae</taxon>
        <taxon>Streptomyces</taxon>
    </lineage>
</organism>
<keyword evidence="1" id="KW-1133">Transmembrane helix</keyword>
<comment type="caution">
    <text evidence="2">The sequence shown here is derived from an EMBL/GenBank/DDBJ whole genome shotgun (WGS) entry which is preliminary data.</text>
</comment>
<keyword evidence="1" id="KW-0472">Membrane</keyword>
<keyword evidence="3" id="KW-1185">Reference proteome</keyword>
<gene>
    <name evidence="2" type="ORF">GCM10010345_08810</name>
</gene>
<name>A0ABQ3CGC0_9ACTN</name>
<feature type="transmembrane region" description="Helical" evidence="1">
    <location>
        <begin position="7"/>
        <end position="29"/>
    </location>
</feature>
<reference evidence="3" key="1">
    <citation type="journal article" date="2019" name="Int. J. Syst. Evol. Microbiol.">
        <title>The Global Catalogue of Microorganisms (GCM) 10K type strain sequencing project: providing services to taxonomists for standard genome sequencing and annotation.</title>
        <authorList>
            <consortium name="The Broad Institute Genomics Platform"/>
            <consortium name="The Broad Institute Genome Sequencing Center for Infectious Disease"/>
            <person name="Wu L."/>
            <person name="Ma J."/>
        </authorList>
    </citation>
    <scope>NUCLEOTIDE SEQUENCE [LARGE SCALE GENOMIC DNA]</scope>
    <source>
        <strain evidence="3">JCM 4733</strain>
    </source>
</reference>